<feature type="region of interest" description="Disordered" evidence="1">
    <location>
        <begin position="516"/>
        <end position="560"/>
    </location>
</feature>
<sequence length="579" mass="62960">MDLLVAHLRNIDPQSISALALVCSALLAKARYAQLQEVSLDFGRGAGRASQRVCFLAQDAPLPAIRALHVRPPFSLERSLGQLNAGSSSARRQKALKARRKALEAELAPWKQLGDLVPQMPGLRDLHWGSAVIPDRVLEFLAHNPQVRLHLSVDMQLFPGCMDEAVAAINALPARLACIRGLSSLRIKIVYGKEIAALRALLQDSLKSLMSSPRLRSLGLDIGFPTSGCVWHSPSRDYCGFGFAAGENFPSLEELDVVDYPWGWPPWLPRGLFWVDGYPTAWGPGTEMDHWASLRDWSRLRRLRLVGHSVMLTEPLAPKLTALKHIELITQNPVLNTRIAPAFATLPCTLTSITLAILPPDLTTVIISHAASLRALTVYDVPIPPTDLALLRDNLPNLDTLTLCCDLKPNPDHNLDPNPAVRAACPYPWPCTTATTTNATTLLTTLAGFPRLASLTLHISPHPTPPITITTPGLLLAALRARGAARLRTLRLNVSGARPGSREDAQLELELGVRPALHQNSSSSSSSKVGLVCTRPSDSDQQNTAAGMDSESGDGDAMPLLATSRCENLSWAQNERLRR</sequence>
<accession>A0AAD4HVC8</accession>
<dbReference type="InterPro" id="IPR032675">
    <property type="entry name" value="LRR_dom_sf"/>
</dbReference>
<evidence type="ECO:0000313" key="2">
    <source>
        <dbReference type="EMBL" id="KAG7284716.1"/>
    </source>
</evidence>
<comment type="caution">
    <text evidence="2">The sequence shown here is derived from an EMBL/GenBank/DDBJ whole genome shotgun (WGS) entry which is preliminary data.</text>
</comment>
<dbReference type="SUPFAM" id="SSF52047">
    <property type="entry name" value="RNI-like"/>
    <property type="match status" value="1"/>
</dbReference>
<keyword evidence="3" id="KW-1185">Reference proteome</keyword>
<evidence type="ECO:0000313" key="3">
    <source>
        <dbReference type="Proteomes" id="UP001197093"/>
    </source>
</evidence>
<protein>
    <submittedName>
        <fullName evidence="2">Uncharacterized protein</fullName>
    </submittedName>
</protein>
<reference evidence="2" key="1">
    <citation type="submission" date="2023-02" db="EMBL/GenBank/DDBJ databases">
        <authorList>
            <person name="Palmer J.M."/>
        </authorList>
    </citation>
    <scope>NUCLEOTIDE SEQUENCE</scope>
    <source>
        <strain evidence="2">FW57</strain>
    </source>
</reference>
<dbReference type="EMBL" id="JAHCVI010000005">
    <property type="protein sequence ID" value="KAG7284716.1"/>
    <property type="molecule type" value="Genomic_DNA"/>
</dbReference>
<gene>
    <name evidence="2" type="ORF">NEMBOFW57_009325</name>
</gene>
<dbReference type="Gene3D" id="3.80.10.10">
    <property type="entry name" value="Ribonuclease Inhibitor"/>
    <property type="match status" value="1"/>
</dbReference>
<dbReference type="AlphaFoldDB" id="A0AAD4HVC8"/>
<dbReference type="Proteomes" id="UP001197093">
    <property type="component" value="Unassembled WGS sequence"/>
</dbReference>
<evidence type="ECO:0000256" key="1">
    <source>
        <dbReference type="SAM" id="MobiDB-lite"/>
    </source>
</evidence>
<proteinExistence type="predicted"/>
<organism evidence="2 3">
    <name type="scientific">Staphylotrichum longicolle</name>
    <dbReference type="NCBI Taxonomy" id="669026"/>
    <lineage>
        <taxon>Eukaryota</taxon>
        <taxon>Fungi</taxon>
        <taxon>Dikarya</taxon>
        <taxon>Ascomycota</taxon>
        <taxon>Pezizomycotina</taxon>
        <taxon>Sordariomycetes</taxon>
        <taxon>Sordariomycetidae</taxon>
        <taxon>Sordariales</taxon>
        <taxon>Chaetomiaceae</taxon>
        <taxon>Staphylotrichum</taxon>
    </lineage>
</organism>
<name>A0AAD4HVC8_9PEZI</name>